<dbReference type="InterPro" id="IPR037523">
    <property type="entry name" value="VOC_core"/>
</dbReference>
<dbReference type="EMBL" id="JBHSNC010000007">
    <property type="protein sequence ID" value="MFC5528324.1"/>
    <property type="molecule type" value="Genomic_DNA"/>
</dbReference>
<dbReference type="CDD" id="cd06587">
    <property type="entry name" value="VOC"/>
    <property type="match status" value="1"/>
</dbReference>
<dbReference type="Gene3D" id="3.10.180.10">
    <property type="entry name" value="2,3-Dihydroxybiphenyl 1,2-Dioxygenase, domain 1"/>
    <property type="match status" value="1"/>
</dbReference>
<reference evidence="3" key="1">
    <citation type="journal article" date="2019" name="Int. J. Syst. Evol. Microbiol.">
        <title>The Global Catalogue of Microorganisms (GCM) 10K type strain sequencing project: providing services to taxonomists for standard genome sequencing and annotation.</title>
        <authorList>
            <consortium name="The Broad Institute Genomics Platform"/>
            <consortium name="The Broad Institute Genome Sequencing Center for Infectious Disease"/>
            <person name="Wu L."/>
            <person name="Ma J."/>
        </authorList>
    </citation>
    <scope>NUCLEOTIDE SEQUENCE [LARGE SCALE GENOMIC DNA]</scope>
    <source>
        <strain evidence="3">CGMCC 1.18578</strain>
    </source>
</reference>
<comment type="caution">
    <text evidence="2">The sequence shown here is derived from an EMBL/GenBank/DDBJ whole genome shotgun (WGS) entry which is preliminary data.</text>
</comment>
<organism evidence="2 3">
    <name type="scientific">Cohnella yongneupensis</name>
    <dbReference type="NCBI Taxonomy" id="425006"/>
    <lineage>
        <taxon>Bacteria</taxon>
        <taxon>Bacillati</taxon>
        <taxon>Bacillota</taxon>
        <taxon>Bacilli</taxon>
        <taxon>Bacillales</taxon>
        <taxon>Paenibacillaceae</taxon>
        <taxon>Cohnella</taxon>
    </lineage>
</organism>
<keyword evidence="3" id="KW-1185">Reference proteome</keyword>
<sequence>MYSKEFLERMDYIQISVTNLEQSIKWYCENFGFKQDFKNDDLSVLFPPNDFPPVGLPTLLLNNAGRNPNWFVDNKGNKHAMHGLHTKKINELFEYCQEKKIECSKVMDEGFAYFMELYDPDNNMFSIIELKK</sequence>
<dbReference type="Pfam" id="PF00903">
    <property type="entry name" value="Glyoxalase"/>
    <property type="match status" value="1"/>
</dbReference>
<gene>
    <name evidence="2" type="ORF">ACFPQ4_02525</name>
</gene>
<name>A0ABW0QZF4_9BACL</name>
<dbReference type="RefSeq" id="WP_378110154.1">
    <property type="nucleotide sequence ID" value="NZ_JBHSNC010000007.1"/>
</dbReference>
<dbReference type="InterPro" id="IPR029068">
    <property type="entry name" value="Glyas_Bleomycin-R_OHBP_Dase"/>
</dbReference>
<evidence type="ECO:0000313" key="2">
    <source>
        <dbReference type="EMBL" id="MFC5528324.1"/>
    </source>
</evidence>
<evidence type="ECO:0000313" key="3">
    <source>
        <dbReference type="Proteomes" id="UP001596108"/>
    </source>
</evidence>
<evidence type="ECO:0000259" key="1">
    <source>
        <dbReference type="PROSITE" id="PS51819"/>
    </source>
</evidence>
<dbReference type="PROSITE" id="PS51819">
    <property type="entry name" value="VOC"/>
    <property type="match status" value="1"/>
</dbReference>
<dbReference type="InterPro" id="IPR004360">
    <property type="entry name" value="Glyas_Fos-R_dOase_dom"/>
</dbReference>
<proteinExistence type="predicted"/>
<dbReference type="SUPFAM" id="SSF54593">
    <property type="entry name" value="Glyoxalase/Bleomycin resistance protein/Dihydroxybiphenyl dioxygenase"/>
    <property type="match status" value="1"/>
</dbReference>
<dbReference type="Proteomes" id="UP001596108">
    <property type="component" value="Unassembled WGS sequence"/>
</dbReference>
<accession>A0ABW0QZF4</accession>
<feature type="domain" description="VOC" evidence="1">
    <location>
        <begin position="9"/>
        <end position="130"/>
    </location>
</feature>
<protein>
    <submittedName>
        <fullName evidence="2">VOC family protein</fullName>
    </submittedName>
</protein>